<sequence length="60" mass="6714">MRLSVRGAVSGFADAAGFSFELEMRLLNRLLQARIYEEIVILRPSGPQCGQQPGRLFPCF</sequence>
<dbReference type="Proteomes" id="UP001469365">
    <property type="component" value="Unassembled WGS sequence"/>
</dbReference>
<gene>
    <name evidence="1" type="ORF">WMW72_06655</name>
</gene>
<accession>A0ABU9DFE1</accession>
<evidence type="ECO:0000313" key="2">
    <source>
        <dbReference type="Proteomes" id="UP001469365"/>
    </source>
</evidence>
<comment type="caution">
    <text evidence="1">The sequence shown here is derived from an EMBL/GenBank/DDBJ whole genome shotgun (WGS) entry which is preliminary data.</text>
</comment>
<reference evidence="1 2" key="1">
    <citation type="submission" date="2024-04" db="EMBL/GenBank/DDBJ databases">
        <title>draft genome sequnece of Paenibacillus filicis.</title>
        <authorList>
            <person name="Kim D.-U."/>
        </authorList>
    </citation>
    <scope>NUCLEOTIDE SEQUENCE [LARGE SCALE GENOMIC DNA]</scope>
    <source>
        <strain evidence="1 2">KACC14197</strain>
    </source>
</reference>
<dbReference type="RefSeq" id="WP_341414654.1">
    <property type="nucleotide sequence ID" value="NZ_JBBPCC010000003.1"/>
</dbReference>
<protein>
    <submittedName>
        <fullName evidence="1">Uncharacterized protein</fullName>
    </submittedName>
</protein>
<evidence type="ECO:0000313" key="1">
    <source>
        <dbReference type="EMBL" id="MEK8127594.1"/>
    </source>
</evidence>
<name>A0ABU9DFE1_9BACL</name>
<keyword evidence="2" id="KW-1185">Reference proteome</keyword>
<dbReference type="EMBL" id="JBBPCC010000003">
    <property type="protein sequence ID" value="MEK8127594.1"/>
    <property type="molecule type" value="Genomic_DNA"/>
</dbReference>
<proteinExistence type="predicted"/>
<organism evidence="1 2">
    <name type="scientific">Paenibacillus filicis</name>
    <dbReference type="NCBI Taxonomy" id="669464"/>
    <lineage>
        <taxon>Bacteria</taxon>
        <taxon>Bacillati</taxon>
        <taxon>Bacillota</taxon>
        <taxon>Bacilli</taxon>
        <taxon>Bacillales</taxon>
        <taxon>Paenibacillaceae</taxon>
        <taxon>Paenibacillus</taxon>
    </lineage>
</organism>